<protein>
    <submittedName>
        <fullName evidence="2">Uncharacterized protein</fullName>
    </submittedName>
</protein>
<keyword evidence="3" id="KW-1185">Reference proteome</keyword>
<gene>
    <name evidence="2" type="ORF">PCON_13024</name>
</gene>
<dbReference type="AlphaFoldDB" id="U4LSN9"/>
<name>U4LSN9_PYROM</name>
<sequence length="355" mass="40454">MADYNDYGFEMPFLPGQFEADCYHCKQQINDQRGWNHHCGCSIYHVPCFDKIYIAHCNKTNELQAKGYDISNMKVRCGECRNSVTFCSSQRPERREIDNHYYDKEPDDRRKNFIKINFAAIAHRNQRVNFQMDVESQYPRPGVDIVILNYGEARYWIKLFMEEKAKACTPITPEHLLYLAEAQEDSGLVAIRQQELEEYKLKEARKLKGKCKAKSEDEDEDEELAFLKRDEGKGVSMESQKIKPIIHQDTQPPPKFVPVKSPFNTPRAAVNNVIGKLGFVKSKDSQESLGTQQKSKGKARFEPVAGSSSRAGGSSDGGSSASQQPGVDVPEKMRGEADWDYMKRLEAWFVANGTP</sequence>
<evidence type="ECO:0000313" key="3">
    <source>
        <dbReference type="Proteomes" id="UP000018144"/>
    </source>
</evidence>
<dbReference type="Proteomes" id="UP000018144">
    <property type="component" value="Unassembled WGS sequence"/>
</dbReference>
<organism evidence="2 3">
    <name type="scientific">Pyronema omphalodes (strain CBS 100304)</name>
    <name type="common">Pyronema confluens</name>
    <dbReference type="NCBI Taxonomy" id="1076935"/>
    <lineage>
        <taxon>Eukaryota</taxon>
        <taxon>Fungi</taxon>
        <taxon>Dikarya</taxon>
        <taxon>Ascomycota</taxon>
        <taxon>Pezizomycotina</taxon>
        <taxon>Pezizomycetes</taxon>
        <taxon>Pezizales</taxon>
        <taxon>Pyronemataceae</taxon>
        <taxon>Pyronema</taxon>
    </lineage>
</organism>
<reference evidence="2 3" key="1">
    <citation type="journal article" date="2013" name="PLoS Genet.">
        <title>The genome and development-dependent transcriptomes of Pyronema confluens: a window into fungal evolution.</title>
        <authorList>
            <person name="Traeger S."/>
            <person name="Altegoer F."/>
            <person name="Freitag M."/>
            <person name="Gabaldon T."/>
            <person name="Kempken F."/>
            <person name="Kumar A."/>
            <person name="Marcet-Houben M."/>
            <person name="Poggeler S."/>
            <person name="Stajich J.E."/>
            <person name="Nowrousian M."/>
        </authorList>
    </citation>
    <scope>NUCLEOTIDE SEQUENCE [LARGE SCALE GENOMIC DNA]</scope>
    <source>
        <strain evidence="3">CBS 100304</strain>
        <tissue evidence="2">Vegetative mycelium</tissue>
    </source>
</reference>
<feature type="compositionally biased region" description="Low complexity" evidence="1">
    <location>
        <begin position="305"/>
        <end position="322"/>
    </location>
</feature>
<proteinExistence type="predicted"/>
<evidence type="ECO:0000256" key="1">
    <source>
        <dbReference type="SAM" id="MobiDB-lite"/>
    </source>
</evidence>
<evidence type="ECO:0000313" key="2">
    <source>
        <dbReference type="EMBL" id="CCX32375.1"/>
    </source>
</evidence>
<accession>U4LSN9</accession>
<dbReference type="EMBL" id="HF935844">
    <property type="protein sequence ID" value="CCX32375.1"/>
    <property type="molecule type" value="Genomic_DNA"/>
</dbReference>
<feature type="region of interest" description="Disordered" evidence="1">
    <location>
        <begin position="284"/>
        <end position="334"/>
    </location>
</feature>